<dbReference type="EMBL" id="MU005573">
    <property type="protein sequence ID" value="KAF2688823.1"/>
    <property type="molecule type" value="Genomic_DNA"/>
</dbReference>
<protein>
    <recommendedName>
        <fullName evidence="5">Cupredoxin</fullName>
    </recommendedName>
</protein>
<organism evidence="3 4">
    <name type="scientific">Lentithecium fluviatile CBS 122367</name>
    <dbReference type="NCBI Taxonomy" id="1168545"/>
    <lineage>
        <taxon>Eukaryota</taxon>
        <taxon>Fungi</taxon>
        <taxon>Dikarya</taxon>
        <taxon>Ascomycota</taxon>
        <taxon>Pezizomycotina</taxon>
        <taxon>Dothideomycetes</taxon>
        <taxon>Pleosporomycetidae</taxon>
        <taxon>Pleosporales</taxon>
        <taxon>Massarineae</taxon>
        <taxon>Lentitheciaceae</taxon>
        <taxon>Lentithecium</taxon>
    </lineage>
</organism>
<dbReference type="AlphaFoldDB" id="A0A6G1JFA8"/>
<feature type="transmembrane region" description="Helical" evidence="2">
    <location>
        <begin position="224"/>
        <end position="246"/>
    </location>
</feature>
<dbReference type="SUPFAM" id="SSF49503">
    <property type="entry name" value="Cupredoxins"/>
    <property type="match status" value="1"/>
</dbReference>
<dbReference type="InterPro" id="IPR008972">
    <property type="entry name" value="Cupredoxin"/>
</dbReference>
<dbReference type="PANTHER" id="PTHR34883">
    <property type="entry name" value="SERINE-RICH PROTEIN, PUTATIVE-RELATED-RELATED"/>
    <property type="match status" value="1"/>
</dbReference>
<evidence type="ECO:0008006" key="5">
    <source>
        <dbReference type="Google" id="ProtNLM"/>
    </source>
</evidence>
<feature type="compositionally biased region" description="Low complexity" evidence="1">
    <location>
        <begin position="23"/>
        <end position="51"/>
    </location>
</feature>
<dbReference type="InterPro" id="IPR052953">
    <property type="entry name" value="Ser-rich/MCO-related"/>
</dbReference>
<dbReference type="CDD" id="cd12087">
    <property type="entry name" value="TM_EGFR-like"/>
    <property type="match status" value="1"/>
</dbReference>
<evidence type="ECO:0000256" key="1">
    <source>
        <dbReference type="SAM" id="MobiDB-lite"/>
    </source>
</evidence>
<dbReference type="PANTHER" id="PTHR34883:SF8">
    <property type="entry name" value="EXTRACELLULAR SERINE-RICH PROTEIN (AFU_ORTHOLOGUE AFUA_6G00670)"/>
    <property type="match status" value="1"/>
</dbReference>
<feature type="region of interest" description="Disordered" evidence="1">
    <location>
        <begin position="23"/>
        <end position="56"/>
    </location>
</feature>
<keyword evidence="2" id="KW-0472">Membrane</keyword>
<dbReference type="Proteomes" id="UP000799291">
    <property type="component" value="Unassembled WGS sequence"/>
</dbReference>
<accession>A0A6G1JFA8</accession>
<dbReference type="OrthoDB" id="2331100at2759"/>
<reference evidence="3" key="1">
    <citation type="journal article" date="2020" name="Stud. Mycol.">
        <title>101 Dothideomycetes genomes: a test case for predicting lifestyles and emergence of pathogens.</title>
        <authorList>
            <person name="Haridas S."/>
            <person name="Albert R."/>
            <person name="Binder M."/>
            <person name="Bloem J."/>
            <person name="Labutti K."/>
            <person name="Salamov A."/>
            <person name="Andreopoulos B."/>
            <person name="Baker S."/>
            <person name="Barry K."/>
            <person name="Bills G."/>
            <person name="Bluhm B."/>
            <person name="Cannon C."/>
            <person name="Castanera R."/>
            <person name="Culley D."/>
            <person name="Daum C."/>
            <person name="Ezra D."/>
            <person name="Gonzalez J."/>
            <person name="Henrissat B."/>
            <person name="Kuo A."/>
            <person name="Liang C."/>
            <person name="Lipzen A."/>
            <person name="Lutzoni F."/>
            <person name="Magnuson J."/>
            <person name="Mondo S."/>
            <person name="Nolan M."/>
            <person name="Ohm R."/>
            <person name="Pangilinan J."/>
            <person name="Park H.-J."/>
            <person name="Ramirez L."/>
            <person name="Alfaro M."/>
            <person name="Sun H."/>
            <person name="Tritt A."/>
            <person name="Yoshinaga Y."/>
            <person name="Zwiers L.-H."/>
            <person name="Turgeon B."/>
            <person name="Goodwin S."/>
            <person name="Spatafora J."/>
            <person name="Crous P."/>
            <person name="Grigoriev I."/>
        </authorList>
    </citation>
    <scope>NUCLEOTIDE SEQUENCE</scope>
    <source>
        <strain evidence="3">CBS 122367</strain>
    </source>
</reference>
<evidence type="ECO:0000256" key="2">
    <source>
        <dbReference type="SAM" id="Phobius"/>
    </source>
</evidence>
<keyword evidence="4" id="KW-1185">Reference proteome</keyword>
<dbReference type="Gene3D" id="2.60.40.420">
    <property type="entry name" value="Cupredoxins - blue copper proteins"/>
    <property type="match status" value="1"/>
</dbReference>
<sequence length="368" mass="38341">MSLITSVGSSGASATGSAASSVTSAAASITSTPNSAPSSTGSASSSSSSSSRGQQVHTVKAGAGGFKFDPPSLEDVAKGDIVTFEFYPPDHSVARAEYMSPCVPYEYTGKDKVGFWSDTQWVDSVDDITHWNLTINSTEPIFYYCAAPGSCIDHQMVGVINPNSSQSLDAQSQAAKDSTFMVKPGDPIPKEGSATLSATGLSSTATSAPTSNTESHGVHLSGGAIAGIVVGAVAFLALCAALFFYVGRTKSLKEMMHRKDATVVRTGQEEAGPGWNGSQHPGSPGFPPQPFSPAHSHAEFYTGGGATLPPYGQHNATDSHPSGWMSPTQTQQQMAEVKYEQEQPVHEMASPQQNAFTAELEAPGNKPR</sequence>
<evidence type="ECO:0000313" key="3">
    <source>
        <dbReference type="EMBL" id="KAF2688823.1"/>
    </source>
</evidence>
<feature type="region of interest" description="Disordered" evidence="1">
    <location>
        <begin position="264"/>
        <end position="368"/>
    </location>
</feature>
<feature type="compositionally biased region" description="Polar residues" evidence="1">
    <location>
        <begin position="314"/>
        <end position="334"/>
    </location>
</feature>
<proteinExistence type="predicted"/>
<feature type="region of interest" description="Disordered" evidence="1">
    <location>
        <begin position="180"/>
        <end position="216"/>
    </location>
</feature>
<keyword evidence="2" id="KW-1133">Transmembrane helix</keyword>
<feature type="compositionally biased region" description="Low complexity" evidence="1">
    <location>
        <begin position="192"/>
        <end position="213"/>
    </location>
</feature>
<evidence type="ECO:0000313" key="4">
    <source>
        <dbReference type="Proteomes" id="UP000799291"/>
    </source>
</evidence>
<keyword evidence="2" id="KW-0812">Transmembrane</keyword>
<gene>
    <name evidence="3" type="ORF">K458DRAFT_400942</name>
</gene>
<name>A0A6G1JFA8_9PLEO</name>